<dbReference type="AlphaFoldDB" id="N2A299"/>
<evidence type="ECO:0000313" key="2">
    <source>
        <dbReference type="Proteomes" id="UP000012589"/>
    </source>
</evidence>
<dbReference type="Proteomes" id="UP000012589">
    <property type="component" value="Unassembled WGS sequence"/>
</dbReference>
<reference evidence="1 2" key="1">
    <citation type="journal article" date="2014" name="Genome Announc.">
        <title>Draft genome sequences of the altered schaedler flora, a defined bacterial community from gnotobiotic mice.</title>
        <authorList>
            <person name="Wannemuehler M.J."/>
            <person name="Overstreet A.M."/>
            <person name="Ward D.V."/>
            <person name="Phillips G.J."/>
        </authorList>
    </citation>
    <scope>NUCLEOTIDE SEQUENCE [LARGE SCALE GENOMIC DNA]</scope>
    <source>
        <strain evidence="1 2">ASF492</strain>
    </source>
</reference>
<proteinExistence type="predicted"/>
<evidence type="ECO:0000313" key="1">
    <source>
        <dbReference type="EMBL" id="EMZ20185.1"/>
    </source>
</evidence>
<name>N2A299_9FIRM</name>
<dbReference type="STRING" id="1235802.C823_05173"/>
<keyword evidence="2" id="KW-1185">Reference proteome</keyword>
<dbReference type="eggNOG" id="ENOG5033SEV">
    <property type="taxonomic scope" value="Bacteria"/>
</dbReference>
<gene>
    <name evidence="1" type="ORF">C823_05173</name>
</gene>
<dbReference type="PATRIC" id="fig|1235802.3.peg.5461"/>
<protein>
    <submittedName>
        <fullName evidence="1">Uncharacterized protein</fullName>
    </submittedName>
</protein>
<sequence length="237" mass="27654">MYKGIVLDKMQRNAFLSMAAQEGLICEKGKTDGVFDMVTRHTPSSWFARMILEQFTVAGTVYVDPFTYGCMDGELIEKKIIMPYQKCEDDVEGFFTFDIDTVQWMMAEKGLDIKYYTIDRIREIYDEWNKKVEEFLEFERQYNVSYSQVRLLKAFELEPKRDYTGIDIDHLIELGDFIYRNPLIEVLEEYKELFNIAYHNDLLSPVINATNSDTADSSYASEKVPVIEGAESIKIHI</sequence>
<accession>N2A299</accession>
<organism evidence="1 2">
    <name type="scientific">Eubacterium plexicaudatum ASF492</name>
    <dbReference type="NCBI Taxonomy" id="1235802"/>
    <lineage>
        <taxon>Bacteria</taxon>
        <taxon>Bacillati</taxon>
        <taxon>Bacillota</taxon>
        <taxon>Clostridia</taxon>
        <taxon>Eubacteriales</taxon>
        <taxon>Eubacteriaceae</taxon>
        <taxon>Eubacterium</taxon>
    </lineage>
</organism>
<dbReference type="HOGENOM" id="CLU_1169260_0_0_9"/>
<dbReference type="EMBL" id="AQFT01000149">
    <property type="protein sequence ID" value="EMZ20185.1"/>
    <property type="molecule type" value="Genomic_DNA"/>
</dbReference>
<comment type="caution">
    <text evidence="1">The sequence shown here is derived from an EMBL/GenBank/DDBJ whole genome shotgun (WGS) entry which is preliminary data.</text>
</comment>